<gene>
    <name evidence="9" type="ORF">DAERI_080126</name>
</gene>
<feature type="binding site" evidence="7">
    <location>
        <begin position="178"/>
        <end position="180"/>
    </location>
    <ligand>
        <name>substrate</name>
    </ligand>
</feature>
<feature type="active site" description="Proton acceptor" evidence="6">
    <location>
        <position position="36"/>
    </location>
</feature>
<comment type="pathway">
    <text evidence="1 5">Glycan metabolism; L-arabinan degradation.</text>
</comment>
<feature type="binding site" evidence="7">
    <location>
        <position position="36"/>
    </location>
    <ligand>
        <name>substrate</name>
    </ligand>
</feature>
<evidence type="ECO:0000256" key="8">
    <source>
        <dbReference type="PIRSR" id="PIRSR606710-2"/>
    </source>
</evidence>
<name>A0A2I9DZB8_9DEIO</name>
<dbReference type="Proteomes" id="UP000236569">
    <property type="component" value="Unassembled WGS sequence"/>
</dbReference>
<dbReference type="PIRSF" id="PIRSF026534">
    <property type="entry name" value="Endo_alpha-L-arabinosidase"/>
    <property type="match status" value="1"/>
</dbReference>
<proteinExistence type="inferred from homology"/>
<dbReference type="Gene3D" id="2.115.10.20">
    <property type="entry name" value="Glycosyl hydrolase domain, family 43"/>
    <property type="match status" value="1"/>
</dbReference>
<dbReference type="UniPathway" id="UPA00667"/>
<dbReference type="Pfam" id="PF04616">
    <property type="entry name" value="Glyco_hydro_43"/>
    <property type="match status" value="1"/>
</dbReference>
<evidence type="ECO:0000256" key="4">
    <source>
        <dbReference type="ARBA" id="ARBA00023295"/>
    </source>
</evidence>
<dbReference type="InterPro" id="IPR006710">
    <property type="entry name" value="Glyco_hydro_43"/>
</dbReference>
<dbReference type="AlphaFoldDB" id="A0A2I9DZB8"/>
<evidence type="ECO:0000313" key="10">
    <source>
        <dbReference type="Proteomes" id="UP000236569"/>
    </source>
</evidence>
<evidence type="ECO:0000256" key="7">
    <source>
        <dbReference type="PIRSR" id="PIRSR026534-2"/>
    </source>
</evidence>
<comment type="caution">
    <text evidence="9">The sequence shown here is derived from an EMBL/GenBank/DDBJ whole genome shotgun (WGS) entry which is preliminary data.</text>
</comment>
<feature type="active site" description="Proton donor" evidence="6">
    <location>
        <position position="214"/>
    </location>
</feature>
<dbReference type="SUPFAM" id="SSF75005">
    <property type="entry name" value="Arabinanase/levansucrase/invertase"/>
    <property type="match status" value="1"/>
</dbReference>
<feature type="site" description="Important for catalytic activity, responsible for pKa modulation of the active site Glu and correct orientation of both the proton donor and substrate" evidence="8">
    <location>
        <position position="161"/>
    </location>
</feature>
<dbReference type="CDD" id="cd08998">
    <property type="entry name" value="GH43_Arb43a-like"/>
    <property type="match status" value="1"/>
</dbReference>
<keyword evidence="4 5" id="KW-0326">Glycosidase</keyword>
<organism evidence="9 10">
    <name type="scientific">Deinococcus aerius</name>
    <dbReference type="NCBI Taxonomy" id="200253"/>
    <lineage>
        <taxon>Bacteria</taxon>
        <taxon>Thermotogati</taxon>
        <taxon>Deinococcota</taxon>
        <taxon>Deinococci</taxon>
        <taxon>Deinococcales</taxon>
        <taxon>Deinococcaceae</taxon>
        <taxon>Deinococcus</taxon>
    </lineage>
</organism>
<dbReference type="InterPro" id="IPR023296">
    <property type="entry name" value="Glyco_hydro_beta-prop_sf"/>
</dbReference>
<accession>A0A2I9DZB8</accession>
<evidence type="ECO:0000256" key="6">
    <source>
        <dbReference type="PIRSR" id="PIRSR026534-1"/>
    </source>
</evidence>
<keyword evidence="10" id="KW-1185">Reference proteome</keyword>
<feature type="binding site" evidence="7">
    <location>
        <begin position="158"/>
        <end position="161"/>
    </location>
    <ligand>
        <name>substrate</name>
    </ligand>
</feature>
<dbReference type="PANTHER" id="PTHR43301">
    <property type="entry name" value="ARABINAN ENDO-1,5-ALPHA-L-ARABINOSIDASE"/>
    <property type="match status" value="1"/>
</dbReference>
<comment type="similarity">
    <text evidence="2 5">Belongs to the glycosyl hydrolase 43 family.</text>
</comment>
<evidence type="ECO:0000256" key="3">
    <source>
        <dbReference type="ARBA" id="ARBA00022801"/>
    </source>
</evidence>
<evidence type="ECO:0000256" key="1">
    <source>
        <dbReference type="ARBA" id="ARBA00004834"/>
    </source>
</evidence>
<evidence type="ECO:0000256" key="2">
    <source>
        <dbReference type="ARBA" id="ARBA00009865"/>
    </source>
</evidence>
<protein>
    <submittedName>
        <fullName evidence="9">Beta-xylosidase</fullName>
    </submittedName>
</protein>
<dbReference type="OrthoDB" id="9801455at2"/>
<reference evidence="10" key="1">
    <citation type="submission" date="2018-01" db="EMBL/GenBank/DDBJ databases">
        <title>Draft Genome Sequence of the Radioresistant Bacterium Deinococcus aerius TR0125, Isolated from the Higher Atmosphere above Japan.</title>
        <authorList>
            <person name="Satoh K."/>
            <person name="Arai H."/>
            <person name="Sanzen T."/>
            <person name="Kawaguchi Y."/>
            <person name="Hayashi H."/>
            <person name="Yokobori S."/>
            <person name="Yamagishi A."/>
            <person name="Oono Y."/>
            <person name="Narumi I."/>
        </authorList>
    </citation>
    <scope>NUCLEOTIDE SEQUENCE [LARGE SCALE GENOMIC DNA]</scope>
    <source>
        <strain evidence="10">TR0125</strain>
    </source>
</reference>
<dbReference type="GO" id="GO:0046558">
    <property type="term" value="F:arabinan endo-1,5-alpha-L-arabinosidase activity"/>
    <property type="evidence" value="ECO:0007669"/>
    <property type="project" value="InterPro"/>
</dbReference>
<dbReference type="EMBL" id="BFAG01000008">
    <property type="protein sequence ID" value="GBF06335.1"/>
    <property type="molecule type" value="Genomic_DNA"/>
</dbReference>
<sequence length="335" mass="35816">MRRTAPLLLLTLGSAALGGGDRPTQPILKGDLQIHDPTLLRVGHAYVAMGTGYENVDGGTLRIKTSRDGITWTDAGTLGDTQPAWVEKQLGTTPPNLWAPHLFARGGTTYLYFAASLFGKNTSAIGLMTNAHLDPNNPAKGWVDQGVVMTSKAGDTFNAIDPARIDTPDGRAWLAFGSYWDGIKLRELDPVSGKLRAGNPKLYSLASRAGDAIEAASVLRHGGYYYLFVSFDRCCAGLDSTYRIMVGRAKNVTGPYVDQEGVPMLQGGGSQLQATSGRFIGPGGQEAIHDGSRDLLVYHYYDGDQGGTPQLQVSPLRWGEGGWPTLDPLPQGGQP</sequence>
<feature type="binding site" evidence="7">
    <location>
        <position position="119"/>
    </location>
    <ligand>
        <name>substrate</name>
    </ligand>
</feature>
<keyword evidence="3 5" id="KW-0378">Hydrolase</keyword>
<evidence type="ECO:0000313" key="9">
    <source>
        <dbReference type="EMBL" id="GBF06335.1"/>
    </source>
</evidence>
<dbReference type="GO" id="GO:0031222">
    <property type="term" value="P:arabinan catabolic process"/>
    <property type="evidence" value="ECO:0007669"/>
    <property type="project" value="UniProtKB-UniPathway"/>
</dbReference>
<dbReference type="InterPro" id="IPR016840">
    <property type="entry name" value="Glyco_hydro_43_endo_a_Ara-ase"/>
</dbReference>
<dbReference type="RefSeq" id="WP_103129712.1">
    <property type="nucleotide sequence ID" value="NZ_BFAG01000008.1"/>
</dbReference>
<dbReference type="InterPro" id="IPR050727">
    <property type="entry name" value="GH43_arabinanases"/>
</dbReference>
<dbReference type="PANTHER" id="PTHR43301:SF3">
    <property type="entry name" value="ARABINAN ENDO-1,5-ALPHA-L-ARABINOSIDASE A-RELATED"/>
    <property type="match status" value="1"/>
</dbReference>
<evidence type="ECO:0000256" key="5">
    <source>
        <dbReference type="PIRNR" id="PIRNR026534"/>
    </source>
</evidence>